<gene>
    <name evidence="3" type="ORF">CEP54_009906</name>
</gene>
<evidence type="ECO:0000256" key="1">
    <source>
        <dbReference type="SAM" id="MobiDB-lite"/>
    </source>
</evidence>
<feature type="region of interest" description="Disordered" evidence="1">
    <location>
        <begin position="797"/>
        <end position="817"/>
    </location>
</feature>
<feature type="compositionally biased region" description="Basic and acidic residues" evidence="1">
    <location>
        <begin position="572"/>
        <end position="596"/>
    </location>
</feature>
<feature type="region of interest" description="Disordered" evidence="1">
    <location>
        <begin position="524"/>
        <end position="553"/>
    </location>
</feature>
<feature type="region of interest" description="Disordered" evidence="1">
    <location>
        <begin position="691"/>
        <end position="750"/>
    </location>
</feature>
<dbReference type="InterPro" id="IPR053143">
    <property type="entry name" value="Arylsulfate_ST"/>
</dbReference>
<evidence type="ECO:0000313" key="3">
    <source>
        <dbReference type="EMBL" id="RSL54434.1"/>
    </source>
</evidence>
<feature type="region of interest" description="Disordered" evidence="1">
    <location>
        <begin position="571"/>
        <end position="596"/>
    </location>
</feature>
<dbReference type="InterPro" id="IPR039535">
    <property type="entry name" value="ASST-like"/>
</dbReference>
<feature type="compositionally biased region" description="Basic and acidic residues" evidence="1">
    <location>
        <begin position="736"/>
        <end position="750"/>
    </location>
</feature>
<dbReference type="AlphaFoldDB" id="A0A428PN07"/>
<protein>
    <submittedName>
        <fullName evidence="3">Uncharacterized protein</fullName>
    </submittedName>
</protein>
<dbReference type="EMBL" id="NKCI01000111">
    <property type="protein sequence ID" value="RSL54434.1"/>
    <property type="molecule type" value="Genomic_DNA"/>
</dbReference>
<evidence type="ECO:0000313" key="4">
    <source>
        <dbReference type="Proteomes" id="UP000288168"/>
    </source>
</evidence>
<feature type="signal peptide" evidence="2">
    <location>
        <begin position="1"/>
        <end position="20"/>
    </location>
</feature>
<evidence type="ECO:0000256" key="2">
    <source>
        <dbReference type="SAM" id="SignalP"/>
    </source>
</evidence>
<keyword evidence="2" id="KW-0732">Signal</keyword>
<dbReference type="PANTHER" id="PTHR35340">
    <property type="entry name" value="PQQ ENZYME REPEAT PROTEIN-RELATED"/>
    <property type="match status" value="1"/>
</dbReference>
<dbReference type="Pfam" id="PF14269">
    <property type="entry name" value="Arylsulfotran_2"/>
    <property type="match status" value="1"/>
</dbReference>
<dbReference type="Proteomes" id="UP000288168">
    <property type="component" value="Unassembled WGS sequence"/>
</dbReference>
<organism evidence="3 4">
    <name type="scientific">Fusarium duplospermum</name>
    <dbReference type="NCBI Taxonomy" id="1325734"/>
    <lineage>
        <taxon>Eukaryota</taxon>
        <taxon>Fungi</taxon>
        <taxon>Dikarya</taxon>
        <taxon>Ascomycota</taxon>
        <taxon>Pezizomycotina</taxon>
        <taxon>Sordariomycetes</taxon>
        <taxon>Hypocreomycetidae</taxon>
        <taxon>Hypocreales</taxon>
        <taxon>Nectriaceae</taxon>
        <taxon>Fusarium</taxon>
        <taxon>Fusarium solani species complex</taxon>
    </lineage>
</organism>
<keyword evidence="4" id="KW-1185">Reference proteome</keyword>
<comment type="caution">
    <text evidence="3">The sequence shown here is derived from an EMBL/GenBank/DDBJ whole genome shotgun (WGS) entry which is preliminary data.</text>
</comment>
<name>A0A428PN07_9HYPO</name>
<feature type="chain" id="PRO_5019459074" evidence="2">
    <location>
        <begin position="21"/>
        <end position="817"/>
    </location>
</feature>
<proteinExistence type="predicted"/>
<dbReference type="PANTHER" id="PTHR35340:SF5">
    <property type="entry name" value="ASST-DOMAIN-CONTAINING PROTEIN"/>
    <property type="match status" value="1"/>
</dbReference>
<accession>A0A428PN07</accession>
<sequence>MRSSLPSVTTLALLSTFAYADTPLIGDLEAYNRGYLGEFPSQTFQSSDIVAPLFQVNTFDPNLIDNSGYIFLALEYRGKGGPAIFSSKDLSLVYADLKYQRTFDARAQESQGFQYLTFIEGGFCHIFDNTYQKKWTVTVDGLGGTEADIHEFQFTTTGTAIMSVYQDVRFNLTVLGGAMDGWLSDSVFQEVELETNRVTNVWRASNHFSLNDTLLEYNPAATYRGGEGFDWFHLDSVFKTKDGHYLVSSRALSSIALLGADEDLNPRWILGGKRNQFKDLSDGNATNFAHQYNARFVQGNESRLSFFDNQVRETGTCSQGNCSRGVVVELDYEEMTVKLLHEFFHPQGISSGSGGSVQGLDNGNFLVGWGANPGITEYLPNGTMAMDIQRGVIPHDYEDQLDMDMSVYRAWKMEWDGRPPWGPSIASVSPGNVTTDATIYLSWNGDTKVARWELYAGEDEKNVTTSRKVIGNSTRTGFETEIQLEGDAHPKFARAAALDKDGEVLGLTATVNIASGEIHGNSSSIWKVRPDPSDEDIISNPEEKKEDKEEEEDAAFYTSPSMGLVFAMVSQKQEESTKNEEVKKEEPASEKELGPMARRLEEATEEALFTGGRAGRRAVEDAGFSEELKERLLSKIADAKFKSEHAGAFTEAGLSSSAGEGTRHIASAEAWTGEENTADTVLRMLDDAKKPLAPGLRGKYQPPPVDMRLQREPMRSPGQKVATARDRVSTYVGMGAKDKAKNGMSEEEKEAWRKELRERFEPGARALPNSISGLAALANERIENAIARGQFKNIPRGKGIERDARADNPFMTRQSTS</sequence>
<dbReference type="OrthoDB" id="5427350at2759"/>
<reference evidence="3 4" key="1">
    <citation type="submission" date="2017-06" db="EMBL/GenBank/DDBJ databases">
        <title>Comparative genomic analysis of Ambrosia Fusariam Clade fungi.</title>
        <authorList>
            <person name="Stajich J.E."/>
            <person name="Carrillo J."/>
            <person name="Kijimoto T."/>
            <person name="Eskalen A."/>
            <person name="O'Donnell K."/>
            <person name="Kasson M."/>
        </authorList>
    </citation>
    <scope>NUCLEOTIDE SEQUENCE [LARGE SCALE GENOMIC DNA]</scope>
    <source>
        <strain evidence="3 4">NRRL62584</strain>
    </source>
</reference>